<proteinExistence type="predicted"/>
<protein>
    <submittedName>
        <fullName evidence="1">Uncharacterized protein</fullName>
    </submittedName>
</protein>
<organism evidence="1">
    <name type="scientific">metagenome</name>
    <dbReference type="NCBI Taxonomy" id="256318"/>
    <lineage>
        <taxon>unclassified sequences</taxon>
        <taxon>metagenomes</taxon>
    </lineage>
</organism>
<evidence type="ECO:0000313" key="1">
    <source>
        <dbReference type="EMBL" id="SUS05546.1"/>
    </source>
</evidence>
<name>A0A380TB01_9ZZZZ</name>
<dbReference type="AlphaFoldDB" id="A0A380TB01"/>
<reference evidence="1" key="1">
    <citation type="submission" date="2018-07" db="EMBL/GenBank/DDBJ databases">
        <authorList>
            <person name="Quirk P.G."/>
            <person name="Krulwich T.A."/>
        </authorList>
    </citation>
    <scope>NUCLEOTIDE SEQUENCE</scope>
</reference>
<sequence>MSGRSWDSAMHEPPADVPEVPFAFDGAADLLRCESAWNKDPVLVCAPQGGQIEQRELTGYAGPSEGEGRWPSTVVTASISSGRWRRNSLWARPFTGLPSVMISRAT</sequence>
<dbReference type="EMBL" id="UIDG01000112">
    <property type="protein sequence ID" value="SUS05546.1"/>
    <property type="molecule type" value="Genomic_DNA"/>
</dbReference>
<accession>A0A380TB01</accession>
<gene>
    <name evidence="1" type="ORF">DF3PB_20015</name>
</gene>